<dbReference type="InterPro" id="IPR034294">
    <property type="entry name" value="Aquaporin_transptr"/>
</dbReference>
<dbReference type="EMBL" id="JACEFO010002303">
    <property type="protein sequence ID" value="KAF8666990.1"/>
    <property type="molecule type" value="Genomic_DNA"/>
</dbReference>
<dbReference type="OrthoDB" id="3222at2759"/>
<evidence type="ECO:0000256" key="4">
    <source>
        <dbReference type="ARBA" id="ARBA00022737"/>
    </source>
</evidence>
<keyword evidence="11" id="KW-1185">Reference proteome</keyword>
<feature type="transmembrane region" description="Helical" evidence="9">
    <location>
        <begin position="218"/>
        <end position="239"/>
    </location>
</feature>
<evidence type="ECO:0000313" key="11">
    <source>
        <dbReference type="Proteomes" id="UP000636709"/>
    </source>
</evidence>
<evidence type="ECO:0000256" key="8">
    <source>
        <dbReference type="SAM" id="MobiDB-lite"/>
    </source>
</evidence>
<feature type="transmembrane region" description="Helical" evidence="9">
    <location>
        <begin position="96"/>
        <end position="117"/>
    </location>
</feature>
<feature type="transmembrane region" description="Helical" evidence="9">
    <location>
        <begin position="331"/>
        <end position="354"/>
    </location>
</feature>
<proteinExistence type="inferred from homology"/>
<evidence type="ECO:0000313" key="10">
    <source>
        <dbReference type="EMBL" id="KAF8666990.1"/>
    </source>
</evidence>
<keyword evidence="5 9" id="KW-1133">Transmembrane helix</keyword>
<comment type="similarity">
    <text evidence="7">Belongs to the MIP/aquaporin (TC 1.A.8) family.</text>
</comment>
<name>A0A835E548_9POAL</name>
<evidence type="ECO:0000256" key="9">
    <source>
        <dbReference type="SAM" id="Phobius"/>
    </source>
</evidence>
<accession>A0A835E548</accession>
<feature type="transmembrane region" description="Helical" evidence="9">
    <location>
        <begin position="170"/>
        <end position="192"/>
    </location>
</feature>
<dbReference type="AlphaFoldDB" id="A0A835E548"/>
<reference evidence="10" key="1">
    <citation type="submission" date="2020-07" db="EMBL/GenBank/DDBJ databases">
        <title>Genome sequence and genetic diversity analysis of an under-domesticated orphan crop, white fonio (Digitaria exilis).</title>
        <authorList>
            <person name="Bennetzen J.L."/>
            <person name="Chen S."/>
            <person name="Ma X."/>
            <person name="Wang X."/>
            <person name="Yssel A.E.J."/>
            <person name="Chaluvadi S.R."/>
            <person name="Johnson M."/>
            <person name="Gangashetty P."/>
            <person name="Hamidou F."/>
            <person name="Sanogo M.D."/>
            <person name="Zwaenepoel A."/>
            <person name="Wallace J."/>
            <person name="Van De Peer Y."/>
            <person name="Van Deynze A."/>
        </authorList>
    </citation>
    <scope>NUCLEOTIDE SEQUENCE</scope>
    <source>
        <tissue evidence="10">Leaves</tissue>
    </source>
</reference>
<dbReference type="Gene3D" id="1.20.1080.10">
    <property type="entry name" value="Glycerol uptake facilitator protein"/>
    <property type="match status" value="1"/>
</dbReference>
<evidence type="ECO:0000256" key="5">
    <source>
        <dbReference type="ARBA" id="ARBA00022989"/>
    </source>
</evidence>
<evidence type="ECO:0000256" key="2">
    <source>
        <dbReference type="ARBA" id="ARBA00022448"/>
    </source>
</evidence>
<gene>
    <name evidence="10" type="ORF">HU200_053159</name>
</gene>
<feature type="transmembrane region" description="Helical" evidence="9">
    <location>
        <begin position="259"/>
        <end position="279"/>
    </location>
</feature>
<evidence type="ECO:0000256" key="6">
    <source>
        <dbReference type="ARBA" id="ARBA00023136"/>
    </source>
</evidence>
<comment type="subcellular location">
    <subcellularLocation>
        <location evidence="1">Membrane</location>
        <topology evidence="1">Multi-pass membrane protein</topology>
    </subcellularLocation>
</comment>
<dbReference type="PANTHER" id="PTHR45665:SF13">
    <property type="entry name" value="AQUAPORIN TIP4-1-RELATED"/>
    <property type="match status" value="1"/>
</dbReference>
<dbReference type="PROSITE" id="PS00221">
    <property type="entry name" value="MIP"/>
    <property type="match status" value="1"/>
</dbReference>
<evidence type="ECO:0000256" key="3">
    <source>
        <dbReference type="ARBA" id="ARBA00022692"/>
    </source>
</evidence>
<dbReference type="Proteomes" id="UP000636709">
    <property type="component" value="Unassembled WGS sequence"/>
</dbReference>
<comment type="caution">
    <text evidence="10">The sequence shown here is derived from an EMBL/GenBank/DDBJ whole genome shotgun (WGS) entry which is preliminary data.</text>
</comment>
<sequence>MATPTATKKMLDQFAHASSQFFLFYKNRKKNRCEEPLSFRAGRKNNKARRSSHLCPSVRPSMASKLAQKFVDSYDDSDSDDDHQDAGCVRAVLAELVLTFLFVFTGVSASMAAGTFMRPLLPGRSSPVNFISFFPPPMKKEEPNFWCGCCPAGGLERAGSGMKPGEAMPMATLAAVAIAHALAAGVLVTAGFHASGGHLNPAVTVAMMVRGHLSKLRTVLYVAAQLLASSLACILLRYLTGGMVTPVHALGAGIRPMQGLVMEVILTFSLLFVTYAMILDPRSQARTIGPLLTGLIVGANSLAGGNFTGASMNPARSFGPALATGDWTHHWVYWLGPLLGGSLAAVVYESVFVVNKTHEPLLSGEC</sequence>
<keyword evidence="3 7" id="KW-0812">Transmembrane</keyword>
<dbReference type="InterPro" id="IPR022357">
    <property type="entry name" value="MIP_CS"/>
</dbReference>
<dbReference type="PANTHER" id="PTHR45665">
    <property type="entry name" value="AQUAPORIN-8"/>
    <property type="match status" value="1"/>
</dbReference>
<protein>
    <submittedName>
        <fullName evidence="10">Uncharacterized protein</fullName>
    </submittedName>
</protein>
<evidence type="ECO:0000256" key="7">
    <source>
        <dbReference type="RuleBase" id="RU000477"/>
    </source>
</evidence>
<feature type="compositionally biased region" description="Basic residues" evidence="8">
    <location>
        <begin position="41"/>
        <end position="52"/>
    </location>
</feature>
<feature type="region of interest" description="Disordered" evidence="8">
    <location>
        <begin position="36"/>
        <end position="55"/>
    </location>
</feature>
<dbReference type="GO" id="GO:0015250">
    <property type="term" value="F:water channel activity"/>
    <property type="evidence" value="ECO:0007669"/>
    <property type="project" value="TreeGrafter"/>
</dbReference>
<evidence type="ECO:0000256" key="1">
    <source>
        <dbReference type="ARBA" id="ARBA00004141"/>
    </source>
</evidence>
<keyword evidence="6 9" id="KW-0472">Membrane</keyword>
<dbReference type="GO" id="GO:0016020">
    <property type="term" value="C:membrane"/>
    <property type="evidence" value="ECO:0007669"/>
    <property type="project" value="UniProtKB-SubCell"/>
</dbReference>
<keyword evidence="2 7" id="KW-0813">Transport</keyword>
<dbReference type="PRINTS" id="PR00783">
    <property type="entry name" value="MINTRINSICP"/>
</dbReference>
<dbReference type="InterPro" id="IPR023271">
    <property type="entry name" value="Aquaporin-like"/>
</dbReference>
<organism evidence="10 11">
    <name type="scientific">Digitaria exilis</name>
    <dbReference type="NCBI Taxonomy" id="1010633"/>
    <lineage>
        <taxon>Eukaryota</taxon>
        <taxon>Viridiplantae</taxon>
        <taxon>Streptophyta</taxon>
        <taxon>Embryophyta</taxon>
        <taxon>Tracheophyta</taxon>
        <taxon>Spermatophyta</taxon>
        <taxon>Magnoliopsida</taxon>
        <taxon>Liliopsida</taxon>
        <taxon>Poales</taxon>
        <taxon>Poaceae</taxon>
        <taxon>PACMAD clade</taxon>
        <taxon>Panicoideae</taxon>
        <taxon>Panicodae</taxon>
        <taxon>Paniceae</taxon>
        <taxon>Anthephorinae</taxon>
        <taxon>Digitaria</taxon>
    </lineage>
</organism>
<dbReference type="Pfam" id="PF00230">
    <property type="entry name" value="MIP"/>
    <property type="match status" value="1"/>
</dbReference>
<keyword evidence="4" id="KW-0677">Repeat</keyword>
<dbReference type="SUPFAM" id="SSF81338">
    <property type="entry name" value="Aquaporin-like"/>
    <property type="match status" value="1"/>
</dbReference>
<feature type="transmembrane region" description="Helical" evidence="9">
    <location>
        <begin position="291"/>
        <end position="311"/>
    </location>
</feature>
<dbReference type="InterPro" id="IPR000425">
    <property type="entry name" value="MIP"/>
</dbReference>